<evidence type="ECO:0000256" key="6">
    <source>
        <dbReference type="SAM" id="SignalP"/>
    </source>
</evidence>
<keyword evidence="4" id="KW-0472">Membrane</keyword>
<evidence type="ECO:0000313" key="7">
    <source>
        <dbReference type="EMBL" id="MEC3890499.1"/>
    </source>
</evidence>
<dbReference type="AlphaFoldDB" id="A0AAJ2X8L4"/>
<comment type="caution">
    <text evidence="7">The sequence shown here is derived from an EMBL/GenBank/DDBJ whole genome shotgun (WGS) entry which is preliminary data.</text>
</comment>
<protein>
    <submittedName>
        <fullName evidence="7">MipA/OmpV family protein</fullName>
    </submittedName>
</protein>
<keyword evidence="5" id="KW-0998">Cell outer membrane</keyword>
<proteinExistence type="inferred from homology"/>
<comment type="similarity">
    <text evidence="2">Belongs to the MipA/OmpV family.</text>
</comment>
<accession>A0AAJ2X8L4</accession>
<feature type="chain" id="PRO_5042519921" evidence="6">
    <location>
        <begin position="21"/>
        <end position="268"/>
    </location>
</feature>
<evidence type="ECO:0000256" key="5">
    <source>
        <dbReference type="ARBA" id="ARBA00023237"/>
    </source>
</evidence>
<dbReference type="EMBL" id="JAJFNJ020000005">
    <property type="protein sequence ID" value="MEC3890499.1"/>
    <property type="molecule type" value="Genomic_DNA"/>
</dbReference>
<keyword evidence="3 6" id="KW-0732">Signal</keyword>
<organism evidence="7 8">
    <name type="scientific">Xanthomonas campestris pv. papavericola</name>
    <dbReference type="NCBI Taxonomy" id="487881"/>
    <lineage>
        <taxon>Bacteria</taxon>
        <taxon>Pseudomonadati</taxon>
        <taxon>Pseudomonadota</taxon>
        <taxon>Gammaproteobacteria</taxon>
        <taxon>Lysobacterales</taxon>
        <taxon>Lysobacteraceae</taxon>
        <taxon>Xanthomonas</taxon>
    </lineage>
</organism>
<dbReference type="Proteomes" id="UP001297361">
    <property type="component" value="Unassembled WGS sequence"/>
</dbReference>
<dbReference type="RefSeq" id="WP_103700092.1">
    <property type="nucleotide sequence ID" value="NZ_JAJFNJ020000005.1"/>
</dbReference>
<evidence type="ECO:0000313" key="8">
    <source>
        <dbReference type="Proteomes" id="UP001297361"/>
    </source>
</evidence>
<dbReference type="InterPro" id="IPR010583">
    <property type="entry name" value="MipA"/>
</dbReference>
<reference evidence="7" key="2">
    <citation type="submission" date="2024-01" db="EMBL/GenBank/DDBJ databases">
        <title>Long-read genome sequencing of X. campestris pv. papavericola.</title>
        <authorList>
            <person name="Hussain R.M.F."/>
            <person name="Greer S."/>
            <person name="Harrison J."/>
            <person name="Grant M."/>
            <person name="Vicente J."/>
            <person name="Studholme D.J."/>
        </authorList>
    </citation>
    <scope>NUCLEOTIDE SEQUENCE</scope>
    <source>
        <strain evidence="7">NCPPB 2970</strain>
    </source>
</reference>
<feature type="signal peptide" evidence="6">
    <location>
        <begin position="1"/>
        <end position="20"/>
    </location>
</feature>
<name>A0AAJ2X8L4_XANCA</name>
<dbReference type="PANTHER" id="PTHR38776:SF1">
    <property type="entry name" value="MLTA-INTERACTING PROTEIN-RELATED"/>
    <property type="match status" value="1"/>
</dbReference>
<gene>
    <name evidence="7" type="ORF">LLE72_022785</name>
</gene>
<reference evidence="7" key="1">
    <citation type="submission" date="2021-10" db="EMBL/GenBank/DDBJ databases">
        <authorList>
            <person name="Hussein R."/>
            <person name="Harrison J."/>
            <person name="Studholme D.J."/>
            <person name="Vicente J."/>
            <person name="Grant M."/>
        </authorList>
    </citation>
    <scope>NUCLEOTIDE SEQUENCE</scope>
    <source>
        <strain evidence="7">NCPPB 2970</strain>
    </source>
</reference>
<sequence length="268" mass="28318">MTCSRLAFAALFALPAIAVAQTTPQTDPSLSEQGPYRWGIGVGVVASDSPFAGEGTRTNPIPLILFEGERFFFRGITGGAHLVQGESFGLDAIVALRLDGVAADDLGVAELARNGIDRALLDDRDDSLDMGLVGAWRGAAGELELTAKADVTGTSEGYELTARYGYAFAVGRGQLTPSISVSHLSKDMANYYYGTLDAEVARGVVDYKPGAATVPTVGLTYMRPIGKRWQFLTRLQYSVLPDALSDSPLLAPDSDGVGSVLIGFSRGF</sequence>
<evidence type="ECO:0000256" key="3">
    <source>
        <dbReference type="ARBA" id="ARBA00022729"/>
    </source>
</evidence>
<dbReference type="PANTHER" id="PTHR38776">
    <property type="entry name" value="MLTA-INTERACTING PROTEIN-RELATED"/>
    <property type="match status" value="1"/>
</dbReference>
<dbReference type="GO" id="GO:0009279">
    <property type="term" value="C:cell outer membrane"/>
    <property type="evidence" value="ECO:0007669"/>
    <property type="project" value="UniProtKB-SubCell"/>
</dbReference>
<evidence type="ECO:0000256" key="2">
    <source>
        <dbReference type="ARBA" id="ARBA00005722"/>
    </source>
</evidence>
<evidence type="ECO:0000256" key="4">
    <source>
        <dbReference type="ARBA" id="ARBA00023136"/>
    </source>
</evidence>
<evidence type="ECO:0000256" key="1">
    <source>
        <dbReference type="ARBA" id="ARBA00004442"/>
    </source>
</evidence>
<dbReference type="Pfam" id="PF06629">
    <property type="entry name" value="MipA"/>
    <property type="match status" value="1"/>
</dbReference>
<comment type="subcellular location">
    <subcellularLocation>
        <location evidence="1">Cell outer membrane</location>
    </subcellularLocation>
</comment>